<evidence type="ECO:0000256" key="1">
    <source>
        <dbReference type="ARBA" id="ARBA00001024"/>
    </source>
</evidence>
<comment type="catalytic activity">
    <reaction evidence="1">
        <text>a triacylglycerol + H2O = a diacylglycerol + a fatty acid + H(+)</text>
        <dbReference type="Rhea" id="RHEA:12044"/>
        <dbReference type="ChEBI" id="CHEBI:15377"/>
        <dbReference type="ChEBI" id="CHEBI:15378"/>
        <dbReference type="ChEBI" id="CHEBI:17855"/>
        <dbReference type="ChEBI" id="CHEBI:18035"/>
        <dbReference type="ChEBI" id="CHEBI:28868"/>
        <dbReference type="EC" id="3.1.1.3"/>
    </reaction>
</comment>
<evidence type="ECO:0000256" key="15">
    <source>
        <dbReference type="ARBA" id="ARBA00023136"/>
    </source>
</evidence>
<keyword evidence="9" id="KW-0378">Hydrolase</keyword>
<evidence type="ECO:0000313" key="18">
    <source>
        <dbReference type="EMBL" id="KAL2057747.1"/>
    </source>
</evidence>
<evidence type="ECO:0000256" key="9">
    <source>
        <dbReference type="ARBA" id="ARBA00022801"/>
    </source>
</evidence>
<dbReference type="SUPFAM" id="SSF53474">
    <property type="entry name" value="alpha/beta-Hydrolases"/>
    <property type="match status" value="1"/>
</dbReference>
<organism evidence="18 19">
    <name type="scientific">Lepraria finkii</name>
    <dbReference type="NCBI Taxonomy" id="1340010"/>
    <lineage>
        <taxon>Eukaryota</taxon>
        <taxon>Fungi</taxon>
        <taxon>Dikarya</taxon>
        <taxon>Ascomycota</taxon>
        <taxon>Pezizomycotina</taxon>
        <taxon>Lecanoromycetes</taxon>
        <taxon>OSLEUM clade</taxon>
        <taxon>Lecanoromycetidae</taxon>
        <taxon>Lecanorales</taxon>
        <taxon>Lecanorineae</taxon>
        <taxon>Stereocaulaceae</taxon>
        <taxon>Lepraria</taxon>
    </lineage>
</organism>
<dbReference type="PANTHER" id="PTHR47175:SF2">
    <property type="entry name" value="LIPASE ATG15-RELATED"/>
    <property type="match status" value="1"/>
</dbReference>
<keyword evidence="7" id="KW-0812">Transmembrane</keyword>
<evidence type="ECO:0000256" key="17">
    <source>
        <dbReference type="ARBA" id="ARBA00029828"/>
    </source>
</evidence>
<dbReference type="Proteomes" id="UP001590951">
    <property type="component" value="Unassembled WGS sequence"/>
</dbReference>
<evidence type="ECO:0000256" key="10">
    <source>
        <dbReference type="ARBA" id="ARBA00022963"/>
    </source>
</evidence>
<keyword evidence="8" id="KW-0967">Endosome</keyword>
<evidence type="ECO:0000256" key="11">
    <source>
        <dbReference type="ARBA" id="ARBA00022968"/>
    </source>
</evidence>
<evidence type="ECO:0000313" key="19">
    <source>
        <dbReference type="Proteomes" id="UP001590951"/>
    </source>
</evidence>
<dbReference type="InterPro" id="IPR029058">
    <property type="entry name" value="AB_hydrolase_fold"/>
</dbReference>
<evidence type="ECO:0000256" key="6">
    <source>
        <dbReference type="ARBA" id="ARBA00013279"/>
    </source>
</evidence>
<proteinExistence type="inferred from homology"/>
<evidence type="ECO:0000256" key="7">
    <source>
        <dbReference type="ARBA" id="ARBA00022692"/>
    </source>
</evidence>
<name>A0ABR4BIU9_9LECA</name>
<comment type="caution">
    <text evidence="18">The sequence shown here is derived from an EMBL/GenBank/DDBJ whole genome shotgun (WGS) entry which is preliminary data.</text>
</comment>
<keyword evidence="12" id="KW-1133">Transmembrane helix</keyword>
<evidence type="ECO:0000256" key="2">
    <source>
        <dbReference type="ARBA" id="ARBA00004270"/>
    </source>
</evidence>
<gene>
    <name evidence="18" type="ORF">ABVK25_002131</name>
</gene>
<keyword evidence="16" id="KW-0325">Glycoprotein</keyword>
<keyword evidence="11" id="KW-0735">Signal-anchor</keyword>
<sequence>MTETQKHPPRRCRSAGRVTAKPLFLWLAASFPIPAITGASWTDGWLHRANQAPIIAVPYPVASEPQVPLSPSRQEHDFTLRHIFEHGTYQNSDLYRRLDIKPGDTIWATAGEQDEKTRLGTLHARSTTTIIERLSDRRVSRMQSLYSLARLTGTSPTLDASEWTADEVCGPNVTDKETVVSLAKMAWNAYTAEPGTGEWQDETGRFNHSQGFGWEGDSLRGHIFADKDNSTIIINLKGTSPAVFDGAETTTNDKVNDNLFFGCCCGQGGHYLWHQVCDCMTAAFTCNSTCLVKAIRDENRYYAKSMELYGNVTELYPNSNIWLNGHSLGGSTSALLGLTFGLPVTTFEAPGDALAAARLGLPSPPDVHPSAPQTRKYTGAVHFGHTADPIFMGSCNAATSACTLGGYSMQTECHTGCVARYDTVEDKQWRVGAGYHKIRSVIHDVIEAYPNVPVCIPDEECFDCFNWKYFNSNGSEPTTTSSSSSTTATPTRTATCKTPGWWGCLDETTTSSSSSTSTSTSDLPTTSCIKYGWFGGCLETTTFSPTTSPMTATPAQTPTVTTTRPLAEIRSITKPIPAKTSA</sequence>
<keyword evidence="19" id="KW-1185">Reference proteome</keyword>
<evidence type="ECO:0000256" key="3">
    <source>
        <dbReference type="ARBA" id="ARBA00004343"/>
    </source>
</evidence>
<evidence type="ECO:0000256" key="8">
    <source>
        <dbReference type="ARBA" id="ARBA00022753"/>
    </source>
</evidence>
<dbReference type="InterPro" id="IPR050805">
    <property type="entry name" value="ATG15_Lipase"/>
</dbReference>
<evidence type="ECO:0000256" key="16">
    <source>
        <dbReference type="ARBA" id="ARBA00023180"/>
    </source>
</evidence>
<dbReference type="Gene3D" id="3.40.50.1820">
    <property type="entry name" value="alpha/beta hydrolase"/>
    <property type="match status" value="1"/>
</dbReference>
<evidence type="ECO:0000256" key="12">
    <source>
        <dbReference type="ARBA" id="ARBA00022989"/>
    </source>
</evidence>
<accession>A0ABR4BIU9</accession>
<dbReference type="PANTHER" id="PTHR47175">
    <property type="entry name" value="LIPASE ATG15-RELATED"/>
    <property type="match status" value="1"/>
</dbReference>
<evidence type="ECO:0000256" key="14">
    <source>
        <dbReference type="ARBA" id="ARBA00023098"/>
    </source>
</evidence>
<evidence type="ECO:0000256" key="13">
    <source>
        <dbReference type="ARBA" id="ARBA00023006"/>
    </source>
</evidence>
<dbReference type="EMBL" id="JBHFEH010000004">
    <property type="protein sequence ID" value="KAL2057747.1"/>
    <property type="molecule type" value="Genomic_DNA"/>
</dbReference>
<keyword evidence="15" id="KW-0472">Membrane</keyword>
<keyword evidence="10" id="KW-0442">Lipid degradation</keyword>
<comment type="similarity">
    <text evidence="4">Belongs to the AB hydrolase superfamily. Lipase family.</text>
</comment>
<protein>
    <recommendedName>
        <fullName evidence="6">triacylglycerol lipase</fullName>
        <ecNumber evidence="6">3.1.1.3</ecNumber>
    </recommendedName>
    <alternativeName>
        <fullName evidence="17">Autophagy-related protein 15</fullName>
    </alternativeName>
</protein>
<evidence type="ECO:0000256" key="5">
    <source>
        <dbReference type="ARBA" id="ARBA00011137"/>
    </source>
</evidence>
<reference evidence="18 19" key="1">
    <citation type="submission" date="2024-09" db="EMBL/GenBank/DDBJ databases">
        <title>Rethinking Asexuality: The Enigmatic Case of Functional Sexual Genes in Lepraria (Stereocaulaceae).</title>
        <authorList>
            <person name="Doellman M."/>
            <person name="Sun Y."/>
            <person name="Barcenas-Pena A."/>
            <person name="Lumbsch H.T."/>
            <person name="Grewe F."/>
        </authorList>
    </citation>
    <scope>NUCLEOTIDE SEQUENCE [LARGE SCALE GENOMIC DNA]</scope>
    <source>
        <strain evidence="18 19">Grewe 0041</strain>
    </source>
</reference>
<comment type="subcellular location">
    <subcellularLocation>
        <location evidence="3">Endosome</location>
        <location evidence="3">Multivesicular body membrane</location>
        <topology evidence="3">Single-pass type II membrane protein</topology>
    </subcellularLocation>
    <subcellularLocation>
        <location evidence="2">Prevacuolar compartment membrane</location>
        <topology evidence="2">Single-pass type II membrane protein</topology>
    </subcellularLocation>
</comment>
<evidence type="ECO:0000256" key="4">
    <source>
        <dbReference type="ARBA" id="ARBA00010701"/>
    </source>
</evidence>
<dbReference type="EC" id="3.1.1.3" evidence="6"/>
<keyword evidence="13" id="KW-0072">Autophagy</keyword>
<keyword evidence="14" id="KW-0443">Lipid metabolism</keyword>
<comment type="subunit">
    <text evidence="5">Binds to both phosphatidylinositol (PI) and phosphatidylinositol 3,5-bisphosphate (PIP2).</text>
</comment>